<keyword evidence="22" id="KW-0175">Coiled coil</keyword>
<evidence type="ECO:0000256" key="21">
    <source>
        <dbReference type="RuleBase" id="RU000629"/>
    </source>
</evidence>
<evidence type="ECO:0000256" key="7">
    <source>
        <dbReference type="ARBA" id="ARBA00010069"/>
    </source>
</evidence>
<evidence type="ECO:0000256" key="16">
    <source>
        <dbReference type="ARBA" id="ARBA00023157"/>
    </source>
</evidence>
<comment type="subcellular location">
    <subcellularLocation>
        <location evidence="5">Cytoplasm</location>
        <location evidence="5">Cytosol</location>
    </subcellularLocation>
    <subcellularLocation>
        <location evidence="3">Cytoplasmic vesicle</location>
        <location evidence="3">Secretory vesicle</location>
        <location evidence="3">Chromaffin granule</location>
    </subcellularLocation>
    <subcellularLocation>
        <location evidence="2">Endoplasmic reticulum</location>
    </subcellularLocation>
    <subcellularLocation>
        <location evidence="4">Mitochondrion membrane</location>
        <topology evidence="4">Peripheral membrane protein</topology>
        <orientation evidence="4">Cytoplasmic side</orientation>
    </subcellularLocation>
    <subcellularLocation>
        <location evidence="1">Nucleus</location>
    </subcellularLocation>
    <subcellularLocation>
        <location evidence="6">Secreted</location>
    </subcellularLocation>
</comment>
<keyword evidence="10" id="KW-0964">Secreted</keyword>
<dbReference type="PANTHER" id="PTHR10970:SF1">
    <property type="entry name" value="CLUSTERIN"/>
    <property type="match status" value="1"/>
</dbReference>
<evidence type="ECO:0000256" key="11">
    <source>
        <dbReference type="ARBA" id="ARBA00022729"/>
    </source>
</evidence>
<evidence type="ECO:0000256" key="12">
    <source>
        <dbReference type="ARBA" id="ARBA00022824"/>
    </source>
</evidence>
<evidence type="ECO:0000256" key="20">
    <source>
        <dbReference type="ARBA" id="ARBA00023329"/>
    </source>
</evidence>
<evidence type="ECO:0000256" key="13">
    <source>
        <dbReference type="ARBA" id="ARBA00022843"/>
    </source>
</evidence>
<keyword evidence="14" id="KW-0496">Mitochondrion</keyword>
<evidence type="ECO:0000256" key="22">
    <source>
        <dbReference type="SAM" id="Coils"/>
    </source>
</evidence>
<accession>A0A803KAF9</accession>
<keyword evidence="9" id="KW-0963">Cytoplasm</keyword>
<feature type="coiled-coil region" evidence="22">
    <location>
        <begin position="76"/>
        <end position="110"/>
    </location>
</feature>
<sequence>MFRLRSTKHQTALNAMDTFPFLLVGLLVGVGAANPPPQNLNQISIEGSRYITEQVENAVKGVKKMKSIMDRTGTEHQEIVRNLEETKKNKEEALKRALDTEQQLAEKKEVCNETMLALWEECKPCLKQTCVRFYSKTCRSGSGLVGRQFEEFLNQSSPFSILINGQQINSLTQEGEQQSMTLDDLEGGYSLVEDSVDELFRESIKAFGQMKPFFSNSFHSDFFGSQWNPFPFQRVGFPFAESRRARSPSFHPYFSGDFESLLEAAQKMMERSHHFAPRLEGLGSIRGNGDESDDKLVCKELRRNSAGCLKMQEKCEKCKEILALDCSGKDPVQEQLQEVFQDSLRLAERFTREYDDLLEQFREKMLNTTGILEQLNKQFGWLSKFTNMTQGRKNGIFQVSTIYSKEGESPSDTKVTVNVFDSDPITFALPGYISMDDPKFGELVAEEALKRFKAEAVEAA</sequence>
<gene>
    <name evidence="26" type="primary">clu</name>
</gene>
<evidence type="ECO:0000256" key="8">
    <source>
        <dbReference type="ARBA" id="ARBA00020334"/>
    </source>
</evidence>
<evidence type="ECO:0000256" key="1">
    <source>
        <dbReference type="ARBA" id="ARBA00004123"/>
    </source>
</evidence>
<dbReference type="PIRSF" id="PIRSF002368">
    <property type="entry name" value="Clusterin"/>
    <property type="match status" value="1"/>
</dbReference>
<keyword evidence="11 23" id="KW-0732">Signal</keyword>
<dbReference type="Pfam" id="PF01093">
    <property type="entry name" value="Clusterin"/>
    <property type="match status" value="1"/>
</dbReference>
<evidence type="ECO:0000256" key="23">
    <source>
        <dbReference type="SAM" id="SignalP"/>
    </source>
</evidence>
<dbReference type="InterPro" id="IPR016015">
    <property type="entry name" value="Clusterin_C"/>
</dbReference>
<evidence type="ECO:0000256" key="19">
    <source>
        <dbReference type="ARBA" id="ARBA00023242"/>
    </source>
</evidence>
<dbReference type="InParanoid" id="A0A803KAF9"/>
<evidence type="ECO:0000256" key="18">
    <source>
        <dbReference type="ARBA" id="ARBA00023186"/>
    </source>
</evidence>
<feature type="chain" id="PRO_5030940103" description="Clusterin" evidence="23">
    <location>
        <begin position="34"/>
        <end position="460"/>
    </location>
</feature>
<evidence type="ECO:0000256" key="4">
    <source>
        <dbReference type="ARBA" id="ARBA00004346"/>
    </source>
</evidence>
<protein>
    <recommendedName>
        <fullName evidence="8 21">Clusterin</fullName>
    </recommendedName>
</protein>
<dbReference type="SMART" id="SM00030">
    <property type="entry name" value="CLb"/>
    <property type="match status" value="1"/>
</dbReference>
<feature type="signal peptide" evidence="23">
    <location>
        <begin position="1"/>
        <end position="33"/>
    </location>
</feature>
<keyword evidence="15" id="KW-0472">Membrane</keyword>
<dbReference type="GO" id="GO:0005634">
    <property type="term" value="C:nucleus"/>
    <property type="evidence" value="ECO:0007669"/>
    <property type="project" value="UniProtKB-SubCell"/>
</dbReference>
<dbReference type="GO" id="GO:0042583">
    <property type="term" value="C:chromaffin granule"/>
    <property type="evidence" value="ECO:0007669"/>
    <property type="project" value="UniProtKB-SubCell"/>
</dbReference>
<dbReference type="InterPro" id="IPR016014">
    <property type="entry name" value="Clusterin_N"/>
</dbReference>
<dbReference type="FunCoup" id="A0A803KAF9">
    <property type="interactions" value="1050"/>
</dbReference>
<evidence type="ECO:0000256" key="15">
    <source>
        <dbReference type="ARBA" id="ARBA00023136"/>
    </source>
</evidence>
<evidence type="ECO:0000256" key="5">
    <source>
        <dbReference type="ARBA" id="ARBA00004514"/>
    </source>
</evidence>
<proteinExistence type="inferred from homology"/>
<dbReference type="GO" id="GO:0005829">
    <property type="term" value="C:cytosol"/>
    <property type="evidence" value="ECO:0007669"/>
    <property type="project" value="UniProtKB-SubCell"/>
</dbReference>
<reference evidence="26" key="2">
    <citation type="submission" date="2021-03" db="UniProtKB">
        <authorList>
            <consortium name="Ensembl"/>
        </authorList>
    </citation>
    <scope>IDENTIFICATION</scope>
</reference>
<evidence type="ECO:0000256" key="9">
    <source>
        <dbReference type="ARBA" id="ARBA00022490"/>
    </source>
</evidence>
<evidence type="ECO:0000256" key="10">
    <source>
        <dbReference type="ARBA" id="ARBA00022525"/>
    </source>
</evidence>
<evidence type="ECO:0000313" key="26">
    <source>
        <dbReference type="Ensembl" id="ENSXETP00000117405"/>
    </source>
</evidence>
<feature type="domain" description="Clusterin N-terminal" evidence="24">
    <location>
        <begin position="32"/>
        <end position="246"/>
    </location>
</feature>
<dbReference type="InterPro" id="IPR000753">
    <property type="entry name" value="Clusterin-like"/>
</dbReference>
<dbReference type="GO" id="GO:0031966">
    <property type="term" value="C:mitochondrial membrane"/>
    <property type="evidence" value="ECO:0007669"/>
    <property type="project" value="UniProtKB-SubCell"/>
</dbReference>
<evidence type="ECO:0000256" key="17">
    <source>
        <dbReference type="ARBA" id="ARBA00023180"/>
    </source>
</evidence>
<dbReference type="AlphaFoldDB" id="A0A803KAF9"/>
<comment type="similarity">
    <text evidence="7 21">Belongs to the clusterin family.</text>
</comment>
<dbReference type="GO" id="GO:0005576">
    <property type="term" value="C:extracellular region"/>
    <property type="evidence" value="ECO:0007669"/>
    <property type="project" value="UniProtKB-SubCell"/>
</dbReference>
<dbReference type="Ensembl" id="ENSXETT00000123187">
    <property type="protein sequence ID" value="ENSXETP00000117405"/>
    <property type="gene ID" value="ENSXETG00000047328"/>
</dbReference>
<organism evidence="26">
    <name type="scientific">Xenopus tropicalis</name>
    <name type="common">Western clawed frog</name>
    <name type="synonym">Silurana tropicalis</name>
    <dbReference type="NCBI Taxonomy" id="8364"/>
    <lineage>
        <taxon>Eukaryota</taxon>
        <taxon>Metazoa</taxon>
        <taxon>Chordata</taxon>
        <taxon>Craniata</taxon>
        <taxon>Vertebrata</taxon>
        <taxon>Euteleostomi</taxon>
        <taxon>Amphibia</taxon>
        <taxon>Batrachia</taxon>
        <taxon>Anura</taxon>
        <taxon>Pipoidea</taxon>
        <taxon>Pipidae</taxon>
        <taxon>Xenopodinae</taxon>
        <taxon>Xenopus</taxon>
        <taxon>Silurana</taxon>
    </lineage>
</organism>
<keyword evidence="12" id="KW-0256">Endoplasmic reticulum</keyword>
<dbReference type="GO" id="GO:0005783">
    <property type="term" value="C:endoplasmic reticulum"/>
    <property type="evidence" value="ECO:0007669"/>
    <property type="project" value="UniProtKB-SubCell"/>
</dbReference>
<evidence type="ECO:0000259" key="25">
    <source>
        <dbReference type="SMART" id="SM00035"/>
    </source>
</evidence>
<dbReference type="GeneTree" id="ENSGT00530000063668"/>
<dbReference type="InterPro" id="IPR033986">
    <property type="entry name" value="Clusterin_CS"/>
</dbReference>
<reference evidence="26" key="1">
    <citation type="journal article" date="2010" name="Science">
        <title>The genome of the Western clawed frog Xenopus tropicalis.</title>
        <authorList>
            <person name="Hellsten U."/>
            <person name="Harland R.M."/>
            <person name="Gilchrist M.J."/>
            <person name="Hendrix D."/>
            <person name="Jurka J."/>
            <person name="Kapitonov V."/>
            <person name="Ovcharenko I."/>
            <person name="Putnam N.H."/>
            <person name="Shu S."/>
            <person name="Taher L."/>
            <person name="Blitz I.L."/>
            <person name="Blumberg B."/>
            <person name="Dichmann D.S."/>
            <person name="Dubchak I."/>
            <person name="Amaya E."/>
            <person name="Detter J.C."/>
            <person name="Fletcher R."/>
            <person name="Gerhard D.S."/>
            <person name="Goodstein D."/>
            <person name="Graves T."/>
            <person name="Grigoriev I.V."/>
            <person name="Grimwood J."/>
            <person name="Kawashima T."/>
            <person name="Lindquist E."/>
            <person name="Lucas S.M."/>
            <person name="Mead P.E."/>
            <person name="Mitros T."/>
            <person name="Ogino H."/>
            <person name="Ohta Y."/>
            <person name="Poliakov A.V."/>
            <person name="Pollet N."/>
            <person name="Robert J."/>
            <person name="Salamov A."/>
            <person name="Sater A.K."/>
            <person name="Schmutz J."/>
            <person name="Terry A."/>
            <person name="Vize P.D."/>
            <person name="Warren W.C."/>
            <person name="Wells D."/>
            <person name="Wills A."/>
            <person name="Wilson R.K."/>
            <person name="Zimmerman L.B."/>
            <person name="Zorn A.M."/>
            <person name="Grainger R."/>
            <person name="Grammer T."/>
            <person name="Khokha M.K."/>
            <person name="Richardson P.M."/>
            <person name="Rokhsar D.S."/>
        </authorList>
    </citation>
    <scope>NUCLEOTIDE SEQUENCE [LARGE SCALE GENOMIC DNA]</scope>
    <source>
        <strain evidence="26">Nigerian</strain>
    </source>
</reference>
<keyword evidence="16" id="KW-1015">Disulfide bond</keyword>
<keyword evidence="18" id="KW-0143">Chaperone</keyword>
<keyword evidence="17" id="KW-0325">Glycoprotein</keyword>
<dbReference type="SMART" id="SM00035">
    <property type="entry name" value="CLa"/>
    <property type="match status" value="1"/>
</dbReference>
<keyword evidence="13" id="KW-0832">Ubl conjugation</keyword>
<evidence type="ECO:0000256" key="2">
    <source>
        <dbReference type="ARBA" id="ARBA00004240"/>
    </source>
</evidence>
<evidence type="ECO:0000256" key="14">
    <source>
        <dbReference type="ARBA" id="ARBA00023128"/>
    </source>
</evidence>
<feature type="domain" description="Clusterin C-terminal" evidence="25">
    <location>
        <begin position="238"/>
        <end position="453"/>
    </location>
</feature>
<dbReference type="PROSITE" id="PS00492">
    <property type="entry name" value="CLUSTERIN_1"/>
    <property type="match status" value="1"/>
</dbReference>
<evidence type="ECO:0000256" key="3">
    <source>
        <dbReference type="ARBA" id="ARBA00004248"/>
    </source>
</evidence>
<evidence type="ECO:0000259" key="24">
    <source>
        <dbReference type="SMART" id="SM00030"/>
    </source>
</evidence>
<keyword evidence="20" id="KW-0968">Cytoplasmic vesicle</keyword>
<dbReference type="InterPro" id="IPR016016">
    <property type="entry name" value="Clusterin"/>
</dbReference>
<keyword evidence="19" id="KW-0539">Nucleus</keyword>
<name>A0A803KAF9_XENTR</name>
<evidence type="ECO:0000256" key="6">
    <source>
        <dbReference type="ARBA" id="ARBA00004613"/>
    </source>
</evidence>
<dbReference type="PANTHER" id="PTHR10970">
    <property type="entry name" value="CLUSTERIN"/>
    <property type="match status" value="1"/>
</dbReference>